<keyword evidence="1" id="KW-1133">Transmembrane helix</keyword>
<accession>A0A1R2C7D9</accession>
<dbReference type="Proteomes" id="UP000187209">
    <property type="component" value="Unassembled WGS sequence"/>
</dbReference>
<reference evidence="2 3" key="1">
    <citation type="submission" date="2016-11" db="EMBL/GenBank/DDBJ databases">
        <title>The macronuclear genome of Stentor coeruleus: a giant cell with tiny introns.</title>
        <authorList>
            <person name="Slabodnick M."/>
            <person name="Ruby J.G."/>
            <person name="Reiff S.B."/>
            <person name="Swart E.C."/>
            <person name="Gosai S."/>
            <person name="Prabakaran S."/>
            <person name="Witkowska E."/>
            <person name="Larue G.E."/>
            <person name="Fisher S."/>
            <person name="Freeman R.M."/>
            <person name="Gunawardena J."/>
            <person name="Chu W."/>
            <person name="Stover N.A."/>
            <person name="Gregory B.D."/>
            <person name="Nowacki M."/>
            <person name="Derisi J."/>
            <person name="Roy S.W."/>
            <person name="Marshall W.F."/>
            <person name="Sood P."/>
        </authorList>
    </citation>
    <scope>NUCLEOTIDE SEQUENCE [LARGE SCALE GENOMIC DNA]</scope>
    <source>
        <strain evidence="2">WM001</strain>
    </source>
</reference>
<comment type="caution">
    <text evidence="2">The sequence shown here is derived from an EMBL/GenBank/DDBJ whole genome shotgun (WGS) entry which is preliminary data.</text>
</comment>
<evidence type="ECO:0000313" key="3">
    <source>
        <dbReference type="Proteomes" id="UP000187209"/>
    </source>
</evidence>
<dbReference type="AlphaFoldDB" id="A0A1R2C7D9"/>
<protein>
    <submittedName>
        <fullName evidence="2">Uncharacterized protein</fullName>
    </submittedName>
</protein>
<feature type="transmembrane region" description="Helical" evidence="1">
    <location>
        <begin position="68"/>
        <end position="98"/>
    </location>
</feature>
<keyword evidence="1" id="KW-0812">Transmembrane</keyword>
<keyword evidence="1" id="KW-0472">Membrane</keyword>
<feature type="transmembrane region" description="Helical" evidence="1">
    <location>
        <begin position="161"/>
        <end position="181"/>
    </location>
</feature>
<sequence>MSITEWFSQDSLSMPEGEPKYFNGPKGGLTHSKDFKLLESSGDSWKSLWDNCSNGEYGKGLCNELENFYHFGVIFIATESCALVSLIFSIILTICFLLKLRITTKIPLAIVGLTSFFTCIIHTIGFIIWADGISFTLNSCEAVPFEKTYTSNVCTSTGANIAISAIPFSIISPLCLMAITIKPKPKRERKEIALVDHQSS</sequence>
<evidence type="ECO:0000256" key="1">
    <source>
        <dbReference type="SAM" id="Phobius"/>
    </source>
</evidence>
<gene>
    <name evidence="2" type="ORF">SteCoe_13941</name>
</gene>
<evidence type="ECO:0000313" key="2">
    <source>
        <dbReference type="EMBL" id="OMJ84880.1"/>
    </source>
</evidence>
<dbReference type="EMBL" id="MPUH01000255">
    <property type="protein sequence ID" value="OMJ84880.1"/>
    <property type="molecule type" value="Genomic_DNA"/>
</dbReference>
<feature type="transmembrane region" description="Helical" evidence="1">
    <location>
        <begin position="110"/>
        <end position="129"/>
    </location>
</feature>
<organism evidence="2 3">
    <name type="scientific">Stentor coeruleus</name>
    <dbReference type="NCBI Taxonomy" id="5963"/>
    <lineage>
        <taxon>Eukaryota</taxon>
        <taxon>Sar</taxon>
        <taxon>Alveolata</taxon>
        <taxon>Ciliophora</taxon>
        <taxon>Postciliodesmatophora</taxon>
        <taxon>Heterotrichea</taxon>
        <taxon>Heterotrichida</taxon>
        <taxon>Stentoridae</taxon>
        <taxon>Stentor</taxon>
    </lineage>
</organism>
<keyword evidence="3" id="KW-1185">Reference proteome</keyword>
<name>A0A1R2C7D9_9CILI</name>
<proteinExistence type="predicted"/>